<evidence type="ECO:0000256" key="1">
    <source>
        <dbReference type="ARBA" id="ARBA00022737"/>
    </source>
</evidence>
<feature type="repeat" description="ANK" evidence="3">
    <location>
        <begin position="103"/>
        <end position="135"/>
    </location>
</feature>
<dbReference type="PRINTS" id="PR01415">
    <property type="entry name" value="ANKYRIN"/>
</dbReference>
<proteinExistence type="predicted"/>
<evidence type="ECO:0000256" key="3">
    <source>
        <dbReference type="PROSITE-ProRule" id="PRU00023"/>
    </source>
</evidence>
<dbReference type="PANTHER" id="PTHR24198:SF165">
    <property type="entry name" value="ANKYRIN REPEAT-CONTAINING PROTEIN-RELATED"/>
    <property type="match status" value="1"/>
</dbReference>
<evidence type="ECO:0000313" key="5">
    <source>
        <dbReference type="Proteomes" id="UP000596329"/>
    </source>
</evidence>
<keyword evidence="2 3" id="KW-0040">ANK repeat</keyword>
<dbReference type="EMBL" id="CP059075">
    <property type="protein sequence ID" value="QRE04876.1"/>
    <property type="molecule type" value="Genomic_DNA"/>
</dbReference>
<dbReference type="SUPFAM" id="SSF48403">
    <property type="entry name" value="Ankyrin repeat"/>
    <property type="match status" value="1"/>
</dbReference>
<dbReference type="Gene3D" id="1.25.40.20">
    <property type="entry name" value="Ankyrin repeat-containing domain"/>
    <property type="match status" value="1"/>
</dbReference>
<protein>
    <submittedName>
        <fullName evidence="4">Ankyrin repeat domain-containing protein</fullName>
    </submittedName>
</protein>
<feature type="repeat" description="ANK" evidence="3">
    <location>
        <begin position="36"/>
        <end position="68"/>
    </location>
</feature>
<evidence type="ECO:0000313" key="4">
    <source>
        <dbReference type="EMBL" id="QRE04876.1"/>
    </source>
</evidence>
<keyword evidence="1" id="KW-0677">Repeat</keyword>
<name>A0A7U2NGQ0_FLAPS</name>
<dbReference type="InterPro" id="IPR036770">
    <property type="entry name" value="Ankyrin_rpt-contain_sf"/>
</dbReference>
<reference evidence="4 5" key="1">
    <citation type="submission" date="2020-07" db="EMBL/GenBank/DDBJ databases">
        <title>Genomic characterization of Flavobacterium psychrophilum strains.</title>
        <authorList>
            <person name="Castillo D."/>
            <person name="Jorgensen J."/>
            <person name="Middelboe M."/>
        </authorList>
    </citation>
    <scope>NUCLEOTIDE SEQUENCE [LARGE SCALE GENOMIC DNA]</scope>
    <source>
        <strain evidence="4 5">FPS-R7</strain>
    </source>
</reference>
<dbReference type="Proteomes" id="UP000596329">
    <property type="component" value="Chromosome"/>
</dbReference>
<dbReference type="Pfam" id="PF12796">
    <property type="entry name" value="Ank_2"/>
    <property type="match status" value="1"/>
</dbReference>
<sequence>MDMKENLKNAICNNDILFLEKNINSYSINYRFEDEDNDTLLLYSISDSSSETFNFLLNNGADINLLNDEGEGILHAIVFSGDIVRLKKIMSQYKPNINLQSKDGATPLLLAISLGKFEIAKFLINSKADVNITDNEGISPLHLIAQTQNIDLVNLLLQNGADIFLKTANGNLALALAVNNGNFDIIETIYNKMYHKYI</sequence>
<dbReference type="PROSITE" id="PS50088">
    <property type="entry name" value="ANK_REPEAT"/>
    <property type="match status" value="3"/>
</dbReference>
<dbReference type="SMART" id="SM00248">
    <property type="entry name" value="ANK"/>
    <property type="match status" value="5"/>
</dbReference>
<dbReference type="PANTHER" id="PTHR24198">
    <property type="entry name" value="ANKYRIN REPEAT AND PROTEIN KINASE DOMAIN-CONTAINING PROTEIN"/>
    <property type="match status" value="1"/>
</dbReference>
<evidence type="ECO:0000256" key="2">
    <source>
        <dbReference type="ARBA" id="ARBA00023043"/>
    </source>
</evidence>
<dbReference type="RefSeq" id="WP_203096207.1">
    <property type="nucleotide sequence ID" value="NZ_CP059075.1"/>
</dbReference>
<dbReference type="InterPro" id="IPR002110">
    <property type="entry name" value="Ankyrin_rpt"/>
</dbReference>
<organism evidence="4 5">
    <name type="scientific">Flavobacterium psychrophilum</name>
    <dbReference type="NCBI Taxonomy" id="96345"/>
    <lineage>
        <taxon>Bacteria</taxon>
        <taxon>Pseudomonadati</taxon>
        <taxon>Bacteroidota</taxon>
        <taxon>Flavobacteriia</taxon>
        <taxon>Flavobacteriales</taxon>
        <taxon>Flavobacteriaceae</taxon>
        <taxon>Flavobacterium</taxon>
    </lineage>
</organism>
<dbReference type="PROSITE" id="PS50297">
    <property type="entry name" value="ANK_REP_REGION"/>
    <property type="match status" value="2"/>
</dbReference>
<accession>A0A7U2NGQ0</accession>
<dbReference type="AlphaFoldDB" id="A0A7U2NGQ0"/>
<gene>
    <name evidence="4" type="ORF">H0H26_04615</name>
</gene>
<feature type="repeat" description="ANK" evidence="3">
    <location>
        <begin position="136"/>
        <end position="168"/>
    </location>
</feature>